<organism evidence="4 5">
    <name type="scientific">Samsonia erythrinae</name>
    <dbReference type="NCBI Taxonomy" id="160434"/>
    <lineage>
        <taxon>Bacteria</taxon>
        <taxon>Pseudomonadati</taxon>
        <taxon>Pseudomonadota</taxon>
        <taxon>Gammaproteobacteria</taxon>
        <taxon>Enterobacterales</taxon>
        <taxon>Pectobacteriaceae</taxon>
        <taxon>Samsonia</taxon>
    </lineage>
</organism>
<dbReference type="NCBIfam" id="TIGR01901">
    <property type="entry name" value="adhes_NPXG"/>
    <property type="match status" value="1"/>
</dbReference>
<dbReference type="OrthoDB" id="2664633at2"/>
<dbReference type="RefSeq" id="WP_132458351.1">
    <property type="nucleotide sequence ID" value="NZ_JAWIZJ010000010.1"/>
</dbReference>
<feature type="domain" description="Filamentous haemagglutinin FhaB/tRNA nuclease CdiA-like TPS" evidence="3">
    <location>
        <begin position="44"/>
        <end position="164"/>
    </location>
</feature>
<dbReference type="SMART" id="SM00912">
    <property type="entry name" value="Haemagg_act"/>
    <property type="match status" value="1"/>
</dbReference>
<feature type="chain" id="PRO_5020725369" evidence="2">
    <location>
        <begin position="31"/>
        <end position="1787"/>
    </location>
</feature>
<evidence type="ECO:0000256" key="2">
    <source>
        <dbReference type="SAM" id="SignalP"/>
    </source>
</evidence>
<keyword evidence="1" id="KW-0800">Toxin</keyword>
<dbReference type="Pfam" id="PF05860">
    <property type="entry name" value="TPS"/>
    <property type="match status" value="1"/>
</dbReference>
<keyword evidence="2" id="KW-0732">Signal</keyword>
<protein>
    <submittedName>
        <fullName evidence="4">Filamentous hemagglutinin</fullName>
    </submittedName>
</protein>
<dbReference type="Pfam" id="PF04830">
    <property type="entry name" value="DUF637"/>
    <property type="match status" value="1"/>
</dbReference>
<dbReference type="Proteomes" id="UP000295433">
    <property type="component" value="Unassembled WGS sequence"/>
</dbReference>
<dbReference type="EMBL" id="SMBY01000012">
    <property type="protein sequence ID" value="TCV04118.1"/>
    <property type="molecule type" value="Genomic_DNA"/>
</dbReference>
<name>A0A4R3VJV1_9GAMM</name>
<evidence type="ECO:0000256" key="1">
    <source>
        <dbReference type="ARBA" id="ARBA00022656"/>
    </source>
</evidence>
<comment type="caution">
    <text evidence="4">The sequence shown here is derived from an EMBL/GenBank/DDBJ whole genome shotgun (WGS) entry which is preliminary data.</text>
</comment>
<reference evidence="4 5" key="1">
    <citation type="submission" date="2019-03" db="EMBL/GenBank/DDBJ databases">
        <title>Genomic Encyclopedia of Type Strains, Phase IV (KMG-IV): sequencing the most valuable type-strain genomes for metagenomic binning, comparative biology and taxonomic classification.</title>
        <authorList>
            <person name="Goeker M."/>
        </authorList>
    </citation>
    <scope>NUCLEOTIDE SEQUENCE [LARGE SCALE GENOMIC DNA]</scope>
    <source>
        <strain evidence="4 5">DSM 16730</strain>
    </source>
</reference>
<dbReference type="InterPro" id="IPR006915">
    <property type="entry name" value="DUF637_hemagglutn_put"/>
</dbReference>
<dbReference type="SUPFAM" id="SSF51126">
    <property type="entry name" value="Pectin lyase-like"/>
    <property type="match status" value="1"/>
</dbReference>
<feature type="signal peptide" evidence="2">
    <location>
        <begin position="1"/>
        <end position="30"/>
    </location>
</feature>
<dbReference type="Pfam" id="PF14424">
    <property type="entry name" value="Toxin-deaminase"/>
    <property type="match status" value="1"/>
</dbReference>
<gene>
    <name evidence="4" type="ORF">EDC54_11299</name>
</gene>
<accession>A0A4R3VJV1</accession>
<dbReference type="Gene3D" id="2.160.20.10">
    <property type="entry name" value="Single-stranded right-handed beta-helix, Pectin lyase-like"/>
    <property type="match status" value="1"/>
</dbReference>
<dbReference type="InterPro" id="IPR012334">
    <property type="entry name" value="Pectin_lyas_fold"/>
</dbReference>
<sequence length="1787" mass="190695">MEKFNNRATRGLSYLLIYLTAIQPLHPAFAALTPDGPRTQVNNAGAVPVINIATPNPAGISHNTYKDFSVGTPGAVLNNSTAAGKSQLAGQLNANANLKGKAAELIINEVTGTARSSLQGKVEVFGKKANVLIANPNGITCDGCGFINTPSVTLTTGKPVLDKQGALEALEIKKGSITIGGKGLDGSATDYVDILSRATELNGKINAKNLTLTQGSNRINFKSGTITPIAGEGAKPLLAVDTKALGGMYAQRIRLVATEDGVGANVANLTSSQQGITLDSKGKIQLGNVHAKTDLNLNAQQVDIAAGNTVKSDRDITLTSTTLNNRGNIIAGQDMRLFNDTLTNTQATIQANNNLWIQKDTTGNKGVKVENRSGTIKTNTGDLVIRTGQLDNVRDKLSIVKRDIKPTTSLAKNTQLSTYLLGGVDKLIIMGIDTARFEKNTPDKWFGEVDFKNIDLVNTEKAVYQTGVISSEAKIQSGKNTYINASTLNNNSSTILSKGNTLLTGNNISISNSFTGETKKYLHFHPSRDIKYDNGAYPSGFIDYTTVYLDFINDHEERYLNINSYLPGEISASNNLVIDFNEKITINSHSPLENKDVTQIVLGGNRPNSLLAKNITLHSKYINIQGSVNATNNITTLSDNTLNLTQGIFKSGNNISLYSINNTDIKQSDIDSKNISITSREGNVSIHSEKNTRHFSPEGIRKFGEFNSIENLSIQAGKNLTLDGIYFNKNKNISLSAGNYLIITNSENHLNPMNLDTPKSEEDKQKEFNNIFGQLRRINSTGSVTLNAGNTLDIAGVSLNAMKDISLTAKSDINLNPQALNTVPEELFAHSRQAELSSNISAGNQLLISSGKDLLAQSATLSANGNTTLLAGNSLKLLATAYSAIDSQNDNNKDDRNVTAKVHSGKNLTVASNGELIATGTDFSSDGDMTLSSGGKMEFNSAANHVYREGNKEYSESVTQKNAVLNSGGILTLLSNGSILFQATQLIAKGALDAAAKGGFLYAQAVEESNHYEKTTTKRKWYGKKTTIRQTSHNVTNKVTEFTAGGDINLLSRDDSTYEASKINAGKNAKLTSTKGKVNFKAVKNTAFEQTITTSKGFFIKSADKGYTKDTWLLPTIYTGGKLTVDTATGITADAKTKNAQSLKNALLVLSNNPGTTWLKDLNNRKDVQWNTVQDAYSTWNHTTQSLNPVVGAVIAIAVAAVTAGTGLAAAAGDMAAGVVGTGASATTIAVVNGAAYSGMTALTSQAAVALVDNKGNLSKTFQAMSSSDSVKSLVTSMVIGGALSGFDEVMQFSKAANGTTVIDPAKAKLPMLSNGDWSKVAQRVAGQSVISSSIGTTINGGSFKDNFTTALLSNIGSQINAEGAKFIGDNGTVLGVTGKTLSHAVVAGVAAEISGGNVKGAAAGALAAELAGIIINDNLVKSEGWQEKQAQISRFAGAIMGAVATGKASGVNSGANAAEIVERFNRQLHLDEIQAIKELAKGDKEKEKRLLAASCRKVNCVAQESLNSEERQQYEALMAQYPATREEDGILANYWVQKDRQRTSNYPLYVGYDIEQLFTYTTGDSISDGQMFARNQWIENFSQMTGWSKDTVEALGFGISIASTFAGIGKASVGNQYLSKNLVTPTAGWKSYLVNEKTIQQAAGFRQQVLDARAPFSRDIRTSGNVAVAQIDIPDMPKSMAAHSRIDIGEKSFVGRGSENFKYEVIKNNEGKPISRNTDSEYKILDNLADKLGGNVTAQGKVTIFTERAACESCLGVVDQFQKKYPGITVEVIDNNDVMLVPRRLK</sequence>
<dbReference type="GO" id="GO:0003824">
    <property type="term" value="F:catalytic activity"/>
    <property type="evidence" value="ECO:0007669"/>
    <property type="project" value="UniProtKB-ARBA"/>
</dbReference>
<evidence type="ECO:0000313" key="4">
    <source>
        <dbReference type="EMBL" id="TCV04118.1"/>
    </source>
</evidence>
<dbReference type="Pfam" id="PF13332">
    <property type="entry name" value="Fil_haemagg_2"/>
    <property type="match status" value="2"/>
</dbReference>
<evidence type="ECO:0000259" key="3">
    <source>
        <dbReference type="SMART" id="SM00912"/>
    </source>
</evidence>
<proteinExistence type="predicted"/>
<keyword evidence="5" id="KW-1185">Reference proteome</keyword>
<dbReference type="InterPro" id="IPR025157">
    <property type="entry name" value="Hemagglutinin_rpt"/>
</dbReference>
<dbReference type="InterPro" id="IPR011050">
    <property type="entry name" value="Pectin_lyase_fold/virulence"/>
</dbReference>
<dbReference type="InterPro" id="IPR008638">
    <property type="entry name" value="FhaB/CdiA-like_TPS"/>
</dbReference>
<dbReference type="InterPro" id="IPR032721">
    <property type="entry name" value="Toxin-deaminase"/>
</dbReference>
<evidence type="ECO:0000313" key="5">
    <source>
        <dbReference type="Proteomes" id="UP000295433"/>
    </source>
</evidence>
<dbReference type="GO" id="GO:0090729">
    <property type="term" value="F:toxin activity"/>
    <property type="evidence" value="ECO:0007669"/>
    <property type="project" value="UniProtKB-KW"/>
</dbReference>